<evidence type="ECO:0000313" key="1">
    <source>
        <dbReference type="EMBL" id="GIN56948.1"/>
    </source>
</evidence>
<dbReference type="Proteomes" id="UP000679950">
    <property type="component" value="Unassembled WGS sequence"/>
</dbReference>
<gene>
    <name evidence="1" type="ORF">J8TS2_12670</name>
</gene>
<proteinExistence type="predicted"/>
<dbReference type="Pfam" id="PF00300">
    <property type="entry name" value="His_Phos_1"/>
    <property type="match status" value="1"/>
</dbReference>
<comment type="caution">
    <text evidence="1">The sequence shown here is derived from an EMBL/GenBank/DDBJ whole genome shotgun (WGS) entry which is preliminary data.</text>
</comment>
<reference evidence="1 2" key="1">
    <citation type="submission" date="2021-03" db="EMBL/GenBank/DDBJ databases">
        <title>Antimicrobial resistance genes in bacteria isolated from Japanese honey, and their potential for conferring macrolide and lincosamide resistance in the American foulbrood pathogen Paenibacillus larvae.</title>
        <authorList>
            <person name="Okamoto M."/>
            <person name="Kumagai M."/>
            <person name="Kanamori H."/>
            <person name="Takamatsu D."/>
        </authorList>
    </citation>
    <scope>NUCLEOTIDE SEQUENCE [LARGE SCALE GENOMIC DNA]</scope>
    <source>
        <strain evidence="1 2">J8TS2</strain>
    </source>
</reference>
<accession>A0ABQ4KG52</accession>
<organism evidence="1 2">
    <name type="scientific">Lederbergia ruris</name>
    <dbReference type="NCBI Taxonomy" id="217495"/>
    <lineage>
        <taxon>Bacteria</taxon>
        <taxon>Bacillati</taxon>
        <taxon>Bacillota</taxon>
        <taxon>Bacilli</taxon>
        <taxon>Bacillales</taxon>
        <taxon>Bacillaceae</taxon>
        <taxon>Lederbergia</taxon>
    </lineage>
</organism>
<sequence length="179" mass="20630">MQLGLVRHFKVKDQKPTGWVTADQFAHWVKHYDEAPIEPIENMDGEMDWELCFTSDLPRAVHTAKSLCKCEIIETPLLREIPLTAFSKKLKLPLALWSLAGKLAWSYSHSSQEETRRETVARAEEFIELLKSTQKNKVLIVSHGFFLMELSKLLGKAGYSGKRKWHYKNGELLLFKNDA</sequence>
<dbReference type="InterPro" id="IPR029033">
    <property type="entry name" value="His_PPase_superfam"/>
</dbReference>
<protein>
    <recommendedName>
        <fullName evidence="3">Phosphoglycerate mutase</fullName>
    </recommendedName>
</protein>
<dbReference type="InterPro" id="IPR013078">
    <property type="entry name" value="His_Pase_superF_clade-1"/>
</dbReference>
<dbReference type="Gene3D" id="3.40.50.1240">
    <property type="entry name" value="Phosphoglycerate mutase-like"/>
    <property type="match status" value="1"/>
</dbReference>
<name>A0ABQ4KG52_9BACI</name>
<evidence type="ECO:0000313" key="2">
    <source>
        <dbReference type="Proteomes" id="UP000679950"/>
    </source>
</evidence>
<dbReference type="RefSeq" id="WP_212965845.1">
    <property type="nucleotide sequence ID" value="NZ_BORB01000008.1"/>
</dbReference>
<keyword evidence="2" id="KW-1185">Reference proteome</keyword>
<evidence type="ECO:0008006" key="3">
    <source>
        <dbReference type="Google" id="ProtNLM"/>
    </source>
</evidence>
<dbReference type="SUPFAM" id="SSF53254">
    <property type="entry name" value="Phosphoglycerate mutase-like"/>
    <property type="match status" value="1"/>
</dbReference>
<dbReference type="EMBL" id="BORB01000008">
    <property type="protein sequence ID" value="GIN56948.1"/>
    <property type="molecule type" value="Genomic_DNA"/>
</dbReference>